<evidence type="ECO:0000313" key="2">
    <source>
        <dbReference type="EMBL" id="SEO81084.1"/>
    </source>
</evidence>
<feature type="transmembrane region" description="Helical" evidence="1">
    <location>
        <begin position="404"/>
        <end position="427"/>
    </location>
</feature>
<feature type="transmembrane region" description="Helical" evidence="1">
    <location>
        <begin position="447"/>
        <end position="467"/>
    </location>
</feature>
<sequence>MGRHWRTGGWLAVVLLATVGYQLSDWAPLAITAGVALAVYLTGQWPALPRVAKLLFAVAAVAVLALPWFMPRPGEALWLAMDRAIYFATFLACLSFLREAADSSPLVRRCGAVLINQPPAKRYATLSFGAYLIGVVLNMGVLNLLGVMIRKANTLDAAGGHAVIQQVRQQRMFTAMLRGFAVSPLGSPLTITLAVILSVMPDLRWQDVLPYGLLTMVLLMALGWVVDRATAPRQLASMANRDHVPGALATIARFLALVLAIFAGAVAIEELLEVELPVAIMIAAPVAAIVWMWVQWLRAGWGRSVMLTASRVGRRSPEQFAGLRAELTVLCAAGVMGTMIAAAVPETLLAETLQALGLYGPPVAVAVTLLMLLFAQVGLNPIVTATIALTSLSQPAVFGLAPELLALSVMTGWALAVGMAPLTTSVLITARVADVPATTVGYRWNGWFTVGSAVLVSGWLLVLGWVIG</sequence>
<keyword evidence="1" id="KW-0812">Transmembrane</keyword>
<reference evidence="2 3" key="1">
    <citation type="submission" date="2016-10" db="EMBL/GenBank/DDBJ databases">
        <authorList>
            <person name="de Groot N.N."/>
        </authorList>
    </citation>
    <scope>NUCLEOTIDE SEQUENCE [LARGE SCALE GENOMIC DNA]</scope>
    <source>
        <strain evidence="2 3">CGMCC 1.6291</strain>
    </source>
</reference>
<dbReference type="AlphaFoldDB" id="A0A1H8SRX2"/>
<feature type="transmembrane region" description="Helical" evidence="1">
    <location>
        <begin position="175"/>
        <end position="196"/>
    </location>
</feature>
<feature type="transmembrane region" description="Helical" evidence="1">
    <location>
        <begin position="208"/>
        <end position="226"/>
    </location>
</feature>
<feature type="transmembrane region" description="Helical" evidence="1">
    <location>
        <begin position="364"/>
        <end position="392"/>
    </location>
</feature>
<accession>A0A1H8SRX2</accession>
<keyword evidence="1" id="KW-1133">Transmembrane helix</keyword>
<keyword evidence="3" id="KW-1185">Reference proteome</keyword>
<dbReference type="Proteomes" id="UP000199657">
    <property type="component" value="Unassembled WGS sequence"/>
</dbReference>
<name>A0A1H8SRX2_9GAMM</name>
<proteinExistence type="predicted"/>
<feature type="transmembrane region" description="Helical" evidence="1">
    <location>
        <begin position="247"/>
        <end position="268"/>
    </location>
</feature>
<gene>
    <name evidence="2" type="ORF">SAMN04488052_103144</name>
</gene>
<evidence type="ECO:0000256" key="1">
    <source>
        <dbReference type="SAM" id="Phobius"/>
    </source>
</evidence>
<dbReference type="EMBL" id="FOEG01000003">
    <property type="protein sequence ID" value="SEO81084.1"/>
    <property type="molecule type" value="Genomic_DNA"/>
</dbReference>
<feature type="transmembrane region" description="Helical" evidence="1">
    <location>
        <begin position="274"/>
        <end position="294"/>
    </location>
</feature>
<dbReference type="RefSeq" id="WP_091642324.1">
    <property type="nucleotide sequence ID" value="NZ_FOEG01000003.1"/>
</dbReference>
<evidence type="ECO:0000313" key="3">
    <source>
        <dbReference type="Proteomes" id="UP000199657"/>
    </source>
</evidence>
<feature type="transmembrane region" description="Helical" evidence="1">
    <location>
        <begin position="128"/>
        <end position="149"/>
    </location>
</feature>
<dbReference type="OrthoDB" id="7025449at2"/>
<feature type="transmembrane region" description="Helical" evidence="1">
    <location>
        <begin position="54"/>
        <end position="70"/>
    </location>
</feature>
<keyword evidence="1" id="KW-0472">Membrane</keyword>
<protein>
    <submittedName>
        <fullName evidence="2">Uncharacterized protein</fullName>
    </submittedName>
</protein>
<organism evidence="2 3">
    <name type="scientific">Aquisalimonas asiatica</name>
    <dbReference type="NCBI Taxonomy" id="406100"/>
    <lineage>
        <taxon>Bacteria</taxon>
        <taxon>Pseudomonadati</taxon>
        <taxon>Pseudomonadota</taxon>
        <taxon>Gammaproteobacteria</taxon>
        <taxon>Chromatiales</taxon>
        <taxon>Ectothiorhodospiraceae</taxon>
        <taxon>Aquisalimonas</taxon>
    </lineage>
</organism>
<dbReference type="STRING" id="406100.SAMN04488052_103144"/>
<feature type="transmembrane region" description="Helical" evidence="1">
    <location>
        <begin position="321"/>
        <end position="344"/>
    </location>
</feature>